<evidence type="ECO:0000313" key="1">
    <source>
        <dbReference type="EMBL" id="KAF9463631.1"/>
    </source>
</evidence>
<accession>A0A9P5Y8E7</accession>
<organism evidence="1 2">
    <name type="scientific">Collybia nuda</name>
    <dbReference type="NCBI Taxonomy" id="64659"/>
    <lineage>
        <taxon>Eukaryota</taxon>
        <taxon>Fungi</taxon>
        <taxon>Dikarya</taxon>
        <taxon>Basidiomycota</taxon>
        <taxon>Agaricomycotina</taxon>
        <taxon>Agaricomycetes</taxon>
        <taxon>Agaricomycetidae</taxon>
        <taxon>Agaricales</taxon>
        <taxon>Tricholomatineae</taxon>
        <taxon>Clitocybaceae</taxon>
        <taxon>Collybia</taxon>
    </lineage>
</organism>
<protein>
    <submittedName>
        <fullName evidence="1">Uncharacterized protein</fullName>
    </submittedName>
</protein>
<dbReference type="OrthoDB" id="2662290at2759"/>
<evidence type="ECO:0000313" key="2">
    <source>
        <dbReference type="Proteomes" id="UP000807353"/>
    </source>
</evidence>
<dbReference type="AlphaFoldDB" id="A0A9P5Y8E7"/>
<comment type="caution">
    <text evidence="1">The sequence shown here is derived from an EMBL/GenBank/DDBJ whole genome shotgun (WGS) entry which is preliminary data.</text>
</comment>
<keyword evidence="2" id="KW-1185">Reference proteome</keyword>
<reference evidence="1" key="1">
    <citation type="submission" date="2020-11" db="EMBL/GenBank/DDBJ databases">
        <authorList>
            <consortium name="DOE Joint Genome Institute"/>
            <person name="Ahrendt S."/>
            <person name="Riley R."/>
            <person name="Andreopoulos W."/>
            <person name="Labutti K."/>
            <person name="Pangilinan J."/>
            <person name="Ruiz-Duenas F.J."/>
            <person name="Barrasa J.M."/>
            <person name="Sanchez-Garcia M."/>
            <person name="Camarero S."/>
            <person name="Miyauchi S."/>
            <person name="Serrano A."/>
            <person name="Linde D."/>
            <person name="Babiker R."/>
            <person name="Drula E."/>
            <person name="Ayuso-Fernandez I."/>
            <person name="Pacheco R."/>
            <person name="Padilla G."/>
            <person name="Ferreira P."/>
            <person name="Barriuso J."/>
            <person name="Kellner H."/>
            <person name="Castanera R."/>
            <person name="Alfaro M."/>
            <person name="Ramirez L."/>
            <person name="Pisabarro A.G."/>
            <person name="Kuo A."/>
            <person name="Tritt A."/>
            <person name="Lipzen A."/>
            <person name="He G."/>
            <person name="Yan M."/>
            <person name="Ng V."/>
            <person name="Cullen D."/>
            <person name="Martin F."/>
            <person name="Rosso M.-N."/>
            <person name="Henrissat B."/>
            <person name="Hibbett D."/>
            <person name="Martinez A.T."/>
            <person name="Grigoriev I.V."/>
        </authorList>
    </citation>
    <scope>NUCLEOTIDE SEQUENCE</scope>
    <source>
        <strain evidence="1">CBS 247.69</strain>
    </source>
</reference>
<dbReference type="EMBL" id="MU150260">
    <property type="protein sequence ID" value="KAF9463631.1"/>
    <property type="molecule type" value="Genomic_DNA"/>
</dbReference>
<gene>
    <name evidence="1" type="ORF">BDZ94DRAFT_593306</name>
</gene>
<dbReference type="Proteomes" id="UP000807353">
    <property type="component" value="Unassembled WGS sequence"/>
</dbReference>
<sequence>MVTCLPDSQVYAKQLLLKRHGYPLWVPEPYGNSVAYRTKGVRIGDVGYVTPDGAFETLFNLRAARTDPINSRGVPEGFEQFMVPEDDIVHIPNYHQSNSSITSASAKKRTISCEGTTPGISTGGVGVGAGAQFTWDSSEGAILHLPDGASRIISPAELFRDTALHSAKNWYKFANVTLRRGVHNGALYLVTGFDKSRSWMVGSFSDASSDSRASLTLDVACFGGARVSYSYAWETSSPAVFRTGPTQSVVDSCDALSPHRTAILRDDEIFHADAPGGQNQCVFLRGYRIMLRTNPVSSMLGISTKVSVDSILNTSPKNIFQPTAKSPFTLSGSMPSAYNDNVSSGGSKTIDSPEPRDEVILEQYPDISVPYHPSNAINAYLLNTVSDKPEGISWSMY</sequence>
<proteinExistence type="predicted"/>
<name>A0A9P5Y8E7_9AGAR</name>